<proteinExistence type="predicted"/>
<organism evidence="1">
    <name type="scientific">Arundo donax</name>
    <name type="common">Giant reed</name>
    <name type="synonym">Donax arundinaceus</name>
    <dbReference type="NCBI Taxonomy" id="35708"/>
    <lineage>
        <taxon>Eukaryota</taxon>
        <taxon>Viridiplantae</taxon>
        <taxon>Streptophyta</taxon>
        <taxon>Embryophyta</taxon>
        <taxon>Tracheophyta</taxon>
        <taxon>Spermatophyta</taxon>
        <taxon>Magnoliopsida</taxon>
        <taxon>Liliopsida</taxon>
        <taxon>Poales</taxon>
        <taxon>Poaceae</taxon>
        <taxon>PACMAD clade</taxon>
        <taxon>Arundinoideae</taxon>
        <taxon>Arundineae</taxon>
        <taxon>Arundo</taxon>
    </lineage>
</organism>
<dbReference type="EMBL" id="GBRH01158715">
    <property type="protein sequence ID" value="JAE39181.1"/>
    <property type="molecule type" value="Transcribed_RNA"/>
</dbReference>
<accession>A0A0A9HWC5</accession>
<evidence type="ECO:0000313" key="1">
    <source>
        <dbReference type="EMBL" id="JAE39181.1"/>
    </source>
</evidence>
<protein>
    <submittedName>
        <fullName evidence="1">Uncharacterized protein</fullName>
    </submittedName>
</protein>
<dbReference type="AlphaFoldDB" id="A0A0A9HWC5"/>
<sequence length="64" mass="6416">MPLPPPAIVLVKTTGDAHPPPSTTAGAGGECLSRPSPIGRFSAIAPAESHMISSIIRSMNGLGP</sequence>
<reference evidence="1" key="2">
    <citation type="journal article" date="2015" name="Data Brief">
        <title>Shoot transcriptome of the giant reed, Arundo donax.</title>
        <authorList>
            <person name="Barrero R.A."/>
            <person name="Guerrero F.D."/>
            <person name="Moolhuijzen P."/>
            <person name="Goolsby J.A."/>
            <person name="Tidwell J."/>
            <person name="Bellgard S.E."/>
            <person name="Bellgard M.I."/>
        </authorList>
    </citation>
    <scope>NUCLEOTIDE SEQUENCE</scope>
    <source>
        <tissue evidence="1">Shoot tissue taken approximately 20 cm above the soil surface</tissue>
    </source>
</reference>
<reference evidence="1" key="1">
    <citation type="submission" date="2014-09" db="EMBL/GenBank/DDBJ databases">
        <authorList>
            <person name="Magalhaes I.L.F."/>
            <person name="Oliveira U."/>
            <person name="Santos F.R."/>
            <person name="Vidigal T.H.D.A."/>
            <person name="Brescovit A.D."/>
            <person name="Santos A.J."/>
        </authorList>
    </citation>
    <scope>NUCLEOTIDE SEQUENCE</scope>
    <source>
        <tissue evidence="1">Shoot tissue taken approximately 20 cm above the soil surface</tissue>
    </source>
</reference>
<name>A0A0A9HWC5_ARUDO</name>